<dbReference type="Proteomes" id="UP000828048">
    <property type="component" value="Chromosome 12"/>
</dbReference>
<gene>
    <name evidence="1" type="ORF">Vadar_014785</name>
</gene>
<keyword evidence="2" id="KW-1185">Reference proteome</keyword>
<accession>A0ACB7ZC76</accession>
<evidence type="ECO:0000313" key="1">
    <source>
        <dbReference type="EMBL" id="KAH7863212.1"/>
    </source>
</evidence>
<evidence type="ECO:0000313" key="2">
    <source>
        <dbReference type="Proteomes" id="UP000828048"/>
    </source>
</evidence>
<sequence length="76" mass="8724">MSFSGQPRRHLLTTGWSIFVSAKKLIAGDAFIFLREKRRASNSCWARAPVTSRRQTDSVCMAYLNFYTDDSKTFIL</sequence>
<name>A0ACB7ZC76_9ERIC</name>
<dbReference type="EMBL" id="CM037162">
    <property type="protein sequence ID" value="KAH7863212.1"/>
    <property type="molecule type" value="Genomic_DNA"/>
</dbReference>
<comment type="caution">
    <text evidence="1">The sequence shown here is derived from an EMBL/GenBank/DDBJ whole genome shotgun (WGS) entry which is preliminary data.</text>
</comment>
<proteinExistence type="predicted"/>
<reference evidence="1 2" key="1">
    <citation type="journal article" date="2021" name="Hortic Res">
        <title>High-quality reference genome and annotation aids understanding of berry development for evergreen blueberry (Vaccinium darrowii).</title>
        <authorList>
            <person name="Yu J."/>
            <person name="Hulse-Kemp A.M."/>
            <person name="Babiker E."/>
            <person name="Staton M."/>
        </authorList>
    </citation>
    <scope>NUCLEOTIDE SEQUENCE [LARGE SCALE GENOMIC DNA]</scope>
    <source>
        <strain evidence="2">cv. NJ 8807/NJ 8810</strain>
        <tissue evidence="1">Young leaf</tissue>
    </source>
</reference>
<organism evidence="1 2">
    <name type="scientific">Vaccinium darrowii</name>
    <dbReference type="NCBI Taxonomy" id="229202"/>
    <lineage>
        <taxon>Eukaryota</taxon>
        <taxon>Viridiplantae</taxon>
        <taxon>Streptophyta</taxon>
        <taxon>Embryophyta</taxon>
        <taxon>Tracheophyta</taxon>
        <taxon>Spermatophyta</taxon>
        <taxon>Magnoliopsida</taxon>
        <taxon>eudicotyledons</taxon>
        <taxon>Gunneridae</taxon>
        <taxon>Pentapetalae</taxon>
        <taxon>asterids</taxon>
        <taxon>Ericales</taxon>
        <taxon>Ericaceae</taxon>
        <taxon>Vaccinioideae</taxon>
        <taxon>Vaccinieae</taxon>
        <taxon>Vaccinium</taxon>
    </lineage>
</organism>
<protein>
    <submittedName>
        <fullName evidence="1">Uncharacterized protein</fullName>
    </submittedName>
</protein>